<gene>
    <name evidence="12" type="ORF">HMPREF9625_01292</name>
</gene>
<dbReference type="SMART" id="SM00382">
    <property type="entry name" value="AAA"/>
    <property type="match status" value="2"/>
</dbReference>
<keyword evidence="4" id="KW-1003">Cell membrane</keyword>
<dbReference type="InterPro" id="IPR003593">
    <property type="entry name" value="AAA+_ATPase"/>
</dbReference>
<comment type="caution">
    <text evidence="12">The sequence shown here is derived from an EMBL/GenBank/DDBJ whole genome shotgun (WGS) entry which is preliminary data.</text>
</comment>
<dbReference type="RefSeq" id="WP_009535139.1">
    <property type="nucleotide sequence ID" value="NZ_KE148312.1"/>
</dbReference>
<evidence type="ECO:0000313" key="12">
    <source>
        <dbReference type="EMBL" id="EHL10292.1"/>
    </source>
</evidence>
<dbReference type="Proteomes" id="UP000018461">
    <property type="component" value="Unassembled WGS sequence"/>
</dbReference>
<sequence>MITIKNLSFQYSTEEDFVLRNIDLSVHQGECILLCGKSGCGKSTLLKIINGIIPEFYQGKITGSVEVAGMNPFETEIYKISEKVGSVFQNPKTQFYTTNTTDEIAFALENYGVEREKIQKRLKEVQETMHVSALMDRNIFALSGGEKQKIAIAAVYALNPEIFVFDEPSSSLDMDSMIELSKLMERLKEEGKTIVIAEHRLWYLKKIVDRAVYLENGKITKEYSMEEMQNLSEEERYRTGLRHTDFSGNAWKEKSAILLSASEKHTDIEKRSFVSRLFKVEREDFAVIRDSSGNALELEIKDLLYKRKERTIFRIDRLGFERGKIVGIVGKNGMGKSTFAKVVCGLARQTTGEICKNNEGISVPKRRKNSLLLMQEINNQLFTDSVYDEIRLTSAFKEEEQLCTCMADMQIDQLKEKNPHSLSGGQKQRVVILSALLSKKKIIFLDEPTSGLDYASMKVVAKNINKFKAEKNLILIISHDMEFLEEVCDRVLFFPL</sequence>
<reference evidence="12" key="1">
    <citation type="submission" date="2011-08" db="EMBL/GenBank/DDBJ databases">
        <authorList>
            <consortium name="The Broad Institute Genome Sequencing Platform"/>
            <person name="Earl A."/>
            <person name="Ward D."/>
            <person name="Feldgarden M."/>
            <person name="Gevers D."/>
            <person name="Sizova M."/>
            <person name="Hazen A."/>
            <person name="Epstein S."/>
            <person name="Young S.K."/>
            <person name="Zeng Q."/>
            <person name="Gargeya S."/>
            <person name="Fitzgerald M."/>
            <person name="Haas B."/>
            <person name="Abouelleil A."/>
            <person name="Alvarado L."/>
            <person name="Arachchi H.M."/>
            <person name="Berlin A."/>
            <person name="Brown A."/>
            <person name="Chapman S.B."/>
            <person name="Chen Z."/>
            <person name="Dunbar C."/>
            <person name="Freedman E."/>
            <person name="Gearin G."/>
            <person name="Gellesch M."/>
            <person name="Goldberg J."/>
            <person name="Griggs A."/>
            <person name="Gujja S."/>
            <person name="Heiman D."/>
            <person name="Howarth C."/>
            <person name="Larson L."/>
            <person name="Lui A."/>
            <person name="MacDonald P.J.P."/>
            <person name="Montmayeur A."/>
            <person name="Murphy C."/>
            <person name="Neiman D."/>
            <person name="Pearson M."/>
            <person name="Priest M."/>
            <person name="Roberts A."/>
            <person name="Saif S."/>
            <person name="Shea T."/>
            <person name="Shenoy N."/>
            <person name="Sisk P."/>
            <person name="Stolte C."/>
            <person name="Sykes S."/>
            <person name="Wortman J."/>
            <person name="Nusbaum C."/>
            <person name="Birren B."/>
        </authorList>
    </citation>
    <scope>NUCLEOTIDE SEQUENCE</scope>
    <source>
        <strain evidence="12">ACB1</strain>
    </source>
</reference>
<evidence type="ECO:0000256" key="7">
    <source>
        <dbReference type="ARBA" id="ARBA00022840"/>
    </source>
</evidence>
<dbReference type="PANTHER" id="PTHR43553:SF23">
    <property type="entry name" value="ABC TRANSPORTER ATP-BINDING COMPONENT"/>
    <property type="match status" value="1"/>
</dbReference>
<keyword evidence="7" id="KW-0067">ATP-binding</keyword>
<comment type="function">
    <text evidence="10">Probably part of an ABC transporter complex. Responsible for energy coupling to the transport system.</text>
</comment>
<keyword evidence="13" id="KW-1185">Reference proteome</keyword>
<proteinExistence type="inferred from homology"/>
<dbReference type="Pfam" id="PF00005">
    <property type="entry name" value="ABC_tran"/>
    <property type="match status" value="2"/>
</dbReference>
<evidence type="ECO:0000313" key="13">
    <source>
        <dbReference type="Proteomes" id="UP000018461"/>
    </source>
</evidence>
<evidence type="ECO:0000256" key="8">
    <source>
        <dbReference type="ARBA" id="ARBA00022967"/>
    </source>
</evidence>
<reference evidence="12" key="2">
    <citation type="submission" date="2013-03" db="EMBL/GenBank/DDBJ databases">
        <title>The Genome Sequence of Oribacterium sp. ACB1.</title>
        <authorList>
            <consortium name="The Broad Institute Genomics Platform"/>
            <consortium name="The Broad Institute Genome Sequencing Center for Infectious Disease"/>
            <person name="Earl A."/>
            <person name="Ward D."/>
            <person name="Feldgarden M."/>
            <person name="Gevers D."/>
            <person name="Sizova M."/>
            <person name="Hazen A."/>
            <person name="Epstein S."/>
            <person name="Walker B."/>
            <person name="Young S."/>
            <person name="Zeng Q."/>
            <person name="Gargeya S."/>
            <person name="Fitzgerald M."/>
            <person name="Haas B."/>
            <person name="Abouelleil A."/>
            <person name="Allen A.W."/>
            <person name="Alvarado L."/>
            <person name="Arachchi H.M."/>
            <person name="Berlin A.M."/>
            <person name="Chapman S.B."/>
            <person name="Gainer-Dewar J."/>
            <person name="Goldberg J."/>
            <person name="Griggs A."/>
            <person name="Gujja S."/>
            <person name="Hansen M."/>
            <person name="Howarth C."/>
            <person name="Imamovic A."/>
            <person name="Ireland A."/>
            <person name="Larimer J."/>
            <person name="McCowan C."/>
            <person name="Murphy C."/>
            <person name="Pearson M."/>
            <person name="Poon T.W."/>
            <person name="Priest M."/>
            <person name="Roberts A."/>
            <person name="Saif S."/>
            <person name="Shea T."/>
            <person name="Sisk P."/>
            <person name="Sykes S."/>
            <person name="Wortman J."/>
            <person name="Nusbaum C."/>
            <person name="Birren B."/>
        </authorList>
    </citation>
    <scope>NUCLEOTIDE SEQUENCE [LARGE SCALE GENOMIC DNA]</scope>
    <source>
        <strain evidence="12">ACB1</strain>
    </source>
</reference>
<evidence type="ECO:0000259" key="11">
    <source>
        <dbReference type="PROSITE" id="PS50893"/>
    </source>
</evidence>
<dbReference type="EMBL" id="AFZC02000001">
    <property type="protein sequence ID" value="EHL10292.1"/>
    <property type="molecule type" value="Genomic_DNA"/>
</dbReference>
<keyword evidence="5" id="KW-0677">Repeat</keyword>
<evidence type="ECO:0000256" key="10">
    <source>
        <dbReference type="ARBA" id="ARBA00025157"/>
    </source>
</evidence>
<dbReference type="InterPro" id="IPR015856">
    <property type="entry name" value="ABC_transpr_CbiO/EcfA_su"/>
</dbReference>
<dbReference type="GO" id="GO:0042626">
    <property type="term" value="F:ATPase-coupled transmembrane transporter activity"/>
    <property type="evidence" value="ECO:0007669"/>
    <property type="project" value="TreeGrafter"/>
</dbReference>
<dbReference type="GO" id="GO:0043190">
    <property type="term" value="C:ATP-binding cassette (ABC) transporter complex"/>
    <property type="evidence" value="ECO:0007669"/>
    <property type="project" value="TreeGrafter"/>
</dbReference>
<feature type="domain" description="ABC transporter" evidence="11">
    <location>
        <begin position="298"/>
        <end position="496"/>
    </location>
</feature>
<dbReference type="InterPro" id="IPR003439">
    <property type="entry name" value="ABC_transporter-like_ATP-bd"/>
</dbReference>
<dbReference type="PROSITE" id="PS00211">
    <property type="entry name" value="ABC_TRANSPORTER_1"/>
    <property type="match status" value="2"/>
</dbReference>
<dbReference type="PROSITE" id="PS50893">
    <property type="entry name" value="ABC_TRANSPORTER_2"/>
    <property type="match status" value="2"/>
</dbReference>
<name>G9WPK9_9FIRM</name>
<dbReference type="FunFam" id="3.40.50.300:FF:000224">
    <property type="entry name" value="Energy-coupling factor transporter ATP-binding protein EcfA"/>
    <property type="match status" value="1"/>
</dbReference>
<evidence type="ECO:0000256" key="4">
    <source>
        <dbReference type="ARBA" id="ARBA00022475"/>
    </source>
</evidence>
<dbReference type="STRING" id="796943.HMPREF9625_01292"/>
<evidence type="ECO:0000256" key="6">
    <source>
        <dbReference type="ARBA" id="ARBA00022741"/>
    </source>
</evidence>
<organism evidence="12 13">
    <name type="scientific">Oribacterium parvum ACB1</name>
    <dbReference type="NCBI Taxonomy" id="796943"/>
    <lineage>
        <taxon>Bacteria</taxon>
        <taxon>Bacillati</taxon>
        <taxon>Bacillota</taxon>
        <taxon>Clostridia</taxon>
        <taxon>Lachnospirales</taxon>
        <taxon>Lachnospiraceae</taxon>
        <taxon>Oribacterium</taxon>
    </lineage>
</organism>
<dbReference type="PANTHER" id="PTHR43553">
    <property type="entry name" value="HEAVY METAL TRANSPORTER"/>
    <property type="match status" value="1"/>
</dbReference>
<accession>G9WPK9</accession>
<dbReference type="SUPFAM" id="SSF52540">
    <property type="entry name" value="P-loop containing nucleoside triphosphate hydrolases"/>
    <property type="match status" value="2"/>
</dbReference>
<keyword evidence="6" id="KW-0547">Nucleotide-binding</keyword>
<dbReference type="GO" id="GO:0016887">
    <property type="term" value="F:ATP hydrolysis activity"/>
    <property type="evidence" value="ECO:0007669"/>
    <property type="project" value="InterPro"/>
</dbReference>
<evidence type="ECO:0000256" key="5">
    <source>
        <dbReference type="ARBA" id="ARBA00022737"/>
    </source>
</evidence>
<dbReference type="CDD" id="cd03225">
    <property type="entry name" value="ABC_cobalt_CbiO_domain1"/>
    <property type="match status" value="1"/>
</dbReference>
<evidence type="ECO:0000256" key="3">
    <source>
        <dbReference type="ARBA" id="ARBA00022448"/>
    </source>
</evidence>
<feature type="domain" description="ABC transporter" evidence="11">
    <location>
        <begin position="2"/>
        <end position="241"/>
    </location>
</feature>
<keyword evidence="8" id="KW-1278">Translocase</keyword>
<dbReference type="GO" id="GO:0005524">
    <property type="term" value="F:ATP binding"/>
    <property type="evidence" value="ECO:0007669"/>
    <property type="project" value="UniProtKB-KW"/>
</dbReference>
<dbReference type="InterPro" id="IPR050095">
    <property type="entry name" value="ECF_ABC_transporter_ATP-bd"/>
</dbReference>
<evidence type="ECO:0000256" key="2">
    <source>
        <dbReference type="ARBA" id="ARBA00005417"/>
    </source>
</evidence>
<dbReference type="InterPro" id="IPR017871">
    <property type="entry name" value="ABC_transporter-like_CS"/>
</dbReference>
<protein>
    <recommendedName>
        <fullName evidence="11">ABC transporter domain-containing protein</fullName>
    </recommendedName>
</protein>
<keyword evidence="9" id="KW-0472">Membrane</keyword>
<dbReference type="Gene3D" id="3.40.50.300">
    <property type="entry name" value="P-loop containing nucleotide triphosphate hydrolases"/>
    <property type="match status" value="2"/>
</dbReference>
<keyword evidence="3" id="KW-0813">Transport</keyword>
<evidence type="ECO:0000256" key="1">
    <source>
        <dbReference type="ARBA" id="ARBA00004202"/>
    </source>
</evidence>
<dbReference type="InterPro" id="IPR027417">
    <property type="entry name" value="P-loop_NTPase"/>
</dbReference>
<comment type="subcellular location">
    <subcellularLocation>
        <location evidence="1">Cell membrane</location>
        <topology evidence="1">Peripheral membrane protein</topology>
    </subcellularLocation>
</comment>
<comment type="similarity">
    <text evidence="2">Belongs to the ABC transporter superfamily.</text>
</comment>
<evidence type="ECO:0000256" key="9">
    <source>
        <dbReference type="ARBA" id="ARBA00023136"/>
    </source>
</evidence>
<dbReference type="HOGENOM" id="CLU_000604_86_7_9"/>
<dbReference type="PATRIC" id="fig|796943.3.peg.1741"/>
<dbReference type="AlphaFoldDB" id="G9WPK9"/>